<dbReference type="RefSeq" id="WP_032078030.1">
    <property type="nucleotide sequence ID" value="NZ_CP020953.1"/>
</dbReference>
<proteinExistence type="predicted"/>
<evidence type="ECO:0000313" key="3">
    <source>
        <dbReference type="Proteomes" id="UP000244910"/>
    </source>
</evidence>
<gene>
    <name evidence="2" type="ORF">B9W14_08665</name>
</gene>
<dbReference type="Proteomes" id="UP000244910">
    <property type="component" value="Chromosome"/>
</dbReference>
<dbReference type="SMART" id="SM00860">
    <property type="entry name" value="SMI1_KNR4"/>
    <property type="match status" value="1"/>
</dbReference>
<organism evidence="2 3">
    <name type="scientific">Clostridium drakei</name>
    <dbReference type="NCBI Taxonomy" id="332101"/>
    <lineage>
        <taxon>Bacteria</taxon>
        <taxon>Bacillati</taxon>
        <taxon>Bacillota</taxon>
        <taxon>Clostridia</taxon>
        <taxon>Eubacteriales</taxon>
        <taxon>Clostridiaceae</taxon>
        <taxon>Clostridium</taxon>
    </lineage>
</organism>
<evidence type="ECO:0000313" key="2">
    <source>
        <dbReference type="EMBL" id="AWI04562.1"/>
    </source>
</evidence>
<sequence length="146" mass="17193">MEKKNEIARIIGEKNQYCNYTGGVDNSRVLQIETILKVDLPESYKWFLENYGHILIMGIEIYGVSKGEIPSCVKATERYRKFGLPPRFVVIESSDEWIYCLDTSNIKDGECTIVDWDRREGVGSQEYKNFYEFFYERLKDACENWD</sequence>
<feature type="domain" description="Knr4/Smi1-like" evidence="1">
    <location>
        <begin position="23"/>
        <end position="136"/>
    </location>
</feature>
<dbReference type="OrthoDB" id="5880263at2"/>
<dbReference type="AlphaFoldDB" id="A0A2U8DR74"/>
<reference evidence="3" key="1">
    <citation type="submission" date="2017-04" db="EMBL/GenBank/DDBJ databases">
        <authorList>
            <person name="Song Y."/>
            <person name="Cho B.-K."/>
        </authorList>
    </citation>
    <scope>NUCLEOTIDE SEQUENCE [LARGE SCALE GENOMIC DNA]</scope>
    <source>
        <strain evidence="3">SL1</strain>
    </source>
</reference>
<evidence type="ECO:0000259" key="1">
    <source>
        <dbReference type="SMART" id="SM00860"/>
    </source>
</evidence>
<dbReference type="EMBL" id="CP020953">
    <property type="protein sequence ID" value="AWI04562.1"/>
    <property type="molecule type" value="Genomic_DNA"/>
</dbReference>
<dbReference type="Pfam" id="PF14567">
    <property type="entry name" value="SUKH_5"/>
    <property type="match status" value="1"/>
</dbReference>
<dbReference type="SUPFAM" id="SSF160631">
    <property type="entry name" value="SMI1/KNR4-like"/>
    <property type="match status" value="1"/>
</dbReference>
<protein>
    <recommendedName>
        <fullName evidence="1">Knr4/Smi1-like domain-containing protein</fullName>
    </recommendedName>
</protein>
<accession>A0A2U8DR74</accession>
<name>A0A2U8DR74_9CLOT</name>
<dbReference type="InterPro" id="IPR018958">
    <property type="entry name" value="Knr4/Smi1-like_dom"/>
</dbReference>
<dbReference type="KEGG" id="cdrk:B9W14_08665"/>
<dbReference type="InterPro" id="IPR037883">
    <property type="entry name" value="Knr4/Smi1-like_sf"/>
</dbReference>
<keyword evidence="3" id="KW-1185">Reference proteome</keyword>
<dbReference type="Gene3D" id="3.40.1580.10">
    <property type="entry name" value="SMI1/KNR4-like"/>
    <property type="match status" value="1"/>
</dbReference>